<proteinExistence type="predicted"/>
<dbReference type="Gene3D" id="3.30.1180.10">
    <property type="match status" value="1"/>
</dbReference>
<gene>
    <name evidence="2" type="ORF">CYJ40_07600</name>
</gene>
<evidence type="ECO:0000256" key="1">
    <source>
        <dbReference type="ARBA" id="ARBA00023121"/>
    </source>
</evidence>
<dbReference type="PANTHER" id="PTHR33434">
    <property type="entry name" value="DEGV DOMAIN-CONTAINING PROTEIN DR_1986-RELATED"/>
    <property type="match status" value="1"/>
</dbReference>
<dbReference type="STRING" id="1176165.GCA_001584405_01229"/>
<dbReference type="Gene3D" id="3.40.50.10170">
    <property type="match status" value="1"/>
</dbReference>
<evidence type="ECO:0000313" key="3">
    <source>
        <dbReference type="Proteomes" id="UP000242755"/>
    </source>
</evidence>
<dbReference type="Pfam" id="PF02645">
    <property type="entry name" value="DegV"/>
    <property type="match status" value="1"/>
</dbReference>
<dbReference type="EMBL" id="PKGO01000007">
    <property type="protein sequence ID" value="PKY69927.1"/>
    <property type="molecule type" value="Genomic_DNA"/>
</dbReference>
<name>A0A2I1IFL4_9MICO</name>
<evidence type="ECO:0008006" key="4">
    <source>
        <dbReference type="Google" id="ProtNLM"/>
    </source>
</evidence>
<dbReference type="PROSITE" id="PS51482">
    <property type="entry name" value="DEGV"/>
    <property type="match status" value="1"/>
</dbReference>
<dbReference type="NCBIfam" id="TIGR00762">
    <property type="entry name" value="DegV"/>
    <property type="match status" value="1"/>
</dbReference>
<comment type="caution">
    <text evidence="2">The sequence shown here is derived from an EMBL/GenBank/DDBJ whole genome shotgun (WGS) entry which is preliminary data.</text>
</comment>
<protein>
    <recommendedName>
        <fullName evidence="4">DegV family protein</fullName>
    </recommendedName>
</protein>
<dbReference type="InterPro" id="IPR050270">
    <property type="entry name" value="DegV_domain_contain"/>
</dbReference>
<accession>A0A2I1IFL4</accession>
<evidence type="ECO:0000313" key="2">
    <source>
        <dbReference type="EMBL" id="PKY69927.1"/>
    </source>
</evidence>
<dbReference type="GO" id="GO:0008289">
    <property type="term" value="F:lipid binding"/>
    <property type="evidence" value="ECO:0007669"/>
    <property type="project" value="UniProtKB-KW"/>
</dbReference>
<reference evidence="2 3" key="1">
    <citation type="submission" date="2017-12" db="EMBL/GenBank/DDBJ databases">
        <title>Phylogenetic diversity of female urinary microbiome.</title>
        <authorList>
            <person name="Thomas-White K."/>
            <person name="Wolfe A.J."/>
        </authorList>
    </citation>
    <scope>NUCLEOTIDE SEQUENCE [LARGE SCALE GENOMIC DNA]</scope>
    <source>
        <strain evidence="2 3">UMB0426</strain>
    </source>
</reference>
<organism evidence="2 3">
    <name type="scientific">Brevibacterium ravenspurgense</name>
    <dbReference type="NCBI Taxonomy" id="479117"/>
    <lineage>
        <taxon>Bacteria</taxon>
        <taxon>Bacillati</taxon>
        <taxon>Actinomycetota</taxon>
        <taxon>Actinomycetes</taxon>
        <taxon>Micrococcales</taxon>
        <taxon>Brevibacteriaceae</taxon>
        <taxon>Brevibacterium</taxon>
    </lineage>
</organism>
<sequence>MPANSLRRRSLWTAATSSTARPTAKPAGRSAVWAGRNELGFHQRARRLWGRSRESRESWLRGGWSRGRSARRCAVIGLILDSTVRLSDSDREVITEAFAGRVCTVDLTVTVDDDEFRDSQLEPSELCSRMRGGSTARTSMPAVEDFAVEIRELLDDGADGVIIITLSAEMSGTYKAAAAAAAQVAQERGLEADGGAGAGGGAGAEGVRPGEAVGIRVIDSRTASAGSVGIAHWAAAYAQQGIAVCSDAAEKAAAQYSATFFVPETLEYLHRGGRIGGAAALFGRALKIVPVLQVDEGRVEPAARVRTTAKAARRAVDEAVAAVDAMRTLDGAENLRVQATVMHPEATDGEASTLFRAILEAAQAQWDDVDTAVLSTVVTAHVGPGAAGVEVRLVP</sequence>
<dbReference type="InterPro" id="IPR003797">
    <property type="entry name" value="DegV"/>
</dbReference>
<keyword evidence="1" id="KW-0446">Lipid-binding</keyword>
<dbReference type="PANTHER" id="PTHR33434:SF2">
    <property type="entry name" value="FATTY ACID-BINDING PROTEIN TM_1468"/>
    <property type="match status" value="1"/>
</dbReference>
<dbReference type="Proteomes" id="UP000242755">
    <property type="component" value="Unassembled WGS sequence"/>
</dbReference>
<dbReference type="InterPro" id="IPR043168">
    <property type="entry name" value="DegV_C"/>
</dbReference>
<dbReference type="SUPFAM" id="SSF82549">
    <property type="entry name" value="DAK1/DegV-like"/>
    <property type="match status" value="1"/>
</dbReference>
<dbReference type="AlphaFoldDB" id="A0A2I1IFL4"/>